<proteinExistence type="predicted"/>
<accession>A0ABP7UUR4</accession>
<name>A0ABP7UUR4_9FLAO</name>
<protein>
    <submittedName>
        <fullName evidence="1">Uncharacterized protein</fullName>
    </submittedName>
</protein>
<reference evidence="2" key="1">
    <citation type="journal article" date="2019" name="Int. J. Syst. Evol. Microbiol.">
        <title>The Global Catalogue of Microorganisms (GCM) 10K type strain sequencing project: providing services to taxonomists for standard genome sequencing and annotation.</title>
        <authorList>
            <consortium name="The Broad Institute Genomics Platform"/>
            <consortium name="The Broad Institute Genome Sequencing Center for Infectious Disease"/>
            <person name="Wu L."/>
            <person name="Ma J."/>
        </authorList>
    </citation>
    <scope>NUCLEOTIDE SEQUENCE [LARGE SCALE GENOMIC DNA]</scope>
    <source>
        <strain evidence="2">JCM 17068</strain>
    </source>
</reference>
<sequence length="51" mass="6034">MKNLFIIPQKIQSIIATTENEGLYKYIQEIEDWKNKITFSNPIVDFCIIND</sequence>
<dbReference type="RefSeq" id="WP_344816584.1">
    <property type="nucleotide sequence ID" value="NZ_BAABCS010000018.1"/>
</dbReference>
<dbReference type="EMBL" id="BAABCS010000018">
    <property type="protein sequence ID" value="GAA4053248.1"/>
    <property type="molecule type" value="Genomic_DNA"/>
</dbReference>
<organism evidence="1 2">
    <name type="scientific">Flavobacterium chungnamense</name>
    <dbReference type="NCBI Taxonomy" id="706182"/>
    <lineage>
        <taxon>Bacteria</taxon>
        <taxon>Pseudomonadati</taxon>
        <taxon>Bacteroidota</taxon>
        <taxon>Flavobacteriia</taxon>
        <taxon>Flavobacteriales</taxon>
        <taxon>Flavobacteriaceae</taxon>
        <taxon>Flavobacterium</taxon>
    </lineage>
</organism>
<evidence type="ECO:0000313" key="2">
    <source>
        <dbReference type="Proteomes" id="UP001500426"/>
    </source>
</evidence>
<keyword evidence="2" id="KW-1185">Reference proteome</keyword>
<gene>
    <name evidence="1" type="ORF">GCM10022388_19530</name>
</gene>
<comment type="caution">
    <text evidence="1">The sequence shown here is derived from an EMBL/GenBank/DDBJ whole genome shotgun (WGS) entry which is preliminary data.</text>
</comment>
<evidence type="ECO:0000313" key="1">
    <source>
        <dbReference type="EMBL" id="GAA4053248.1"/>
    </source>
</evidence>
<dbReference type="Proteomes" id="UP001500426">
    <property type="component" value="Unassembled WGS sequence"/>
</dbReference>